<dbReference type="InterPro" id="IPR051104">
    <property type="entry name" value="FAD_monoxygenase"/>
</dbReference>
<proteinExistence type="predicted"/>
<dbReference type="GO" id="GO:0044550">
    <property type="term" value="P:secondary metabolite biosynthetic process"/>
    <property type="evidence" value="ECO:0007669"/>
    <property type="project" value="TreeGrafter"/>
</dbReference>
<name>F2F0T4_SOLSS</name>
<dbReference type="Proteomes" id="UP000006691">
    <property type="component" value="Chromosome"/>
</dbReference>
<keyword evidence="3" id="KW-1185">Reference proteome</keyword>
<dbReference type="InterPro" id="IPR036188">
    <property type="entry name" value="FAD/NAD-bd_sf"/>
</dbReference>
<dbReference type="HOGENOM" id="CLU_009665_19_5_9"/>
<dbReference type="eggNOG" id="COG0654">
    <property type="taxonomic scope" value="Bacteria"/>
</dbReference>
<gene>
    <name evidence="2" type="ordered locus">SSIL_1905</name>
</gene>
<dbReference type="PRINTS" id="PR00420">
    <property type="entry name" value="RNGMNOXGNASE"/>
</dbReference>
<reference evidence="2 3" key="2">
    <citation type="journal article" date="2012" name="J. Biosci. Bioeng.">
        <title>Complete genome sequence and characterization of the N-acylhomoserine lactone-degrading gene of the potato leaf-associated Solibacillus silvestris.</title>
        <authorList>
            <person name="Morohoshi T."/>
            <person name="Tominaga Y."/>
            <person name="Someya N."/>
            <person name="Ikeda T."/>
        </authorList>
    </citation>
    <scope>NUCLEOTIDE SEQUENCE [LARGE SCALE GENOMIC DNA]</scope>
    <source>
        <strain evidence="2 3">StLB046</strain>
    </source>
</reference>
<dbReference type="PANTHER" id="PTHR46720:SF1">
    <property type="entry name" value="HYDROXYLASE, PUTATIVE (AFU_ORTHOLOGUE AFUA_8G06050)-RELATED"/>
    <property type="match status" value="1"/>
</dbReference>
<evidence type="ECO:0000313" key="3">
    <source>
        <dbReference type="Proteomes" id="UP000006691"/>
    </source>
</evidence>
<dbReference type="Gene3D" id="3.50.50.60">
    <property type="entry name" value="FAD/NAD(P)-binding domain"/>
    <property type="match status" value="1"/>
</dbReference>
<feature type="domain" description="FAD-binding" evidence="1">
    <location>
        <begin position="4"/>
        <end position="327"/>
    </location>
</feature>
<evidence type="ECO:0000313" key="2">
    <source>
        <dbReference type="EMBL" id="BAK16328.1"/>
    </source>
</evidence>
<dbReference type="PANTHER" id="PTHR46720">
    <property type="entry name" value="HYDROXYLASE, PUTATIVE (AFU_ORTHOLOGUE AFUA_3G01460)-RELATED"/>
    <property type="match status" value="1"/>
</dbReference>
<dbReference type="Pfam" id="PF01494">
    <property type="entry name" value="FAD_binding_3"/>
    <property type="match status" value="1"/>
</dbReference>
<dbReference type="AlphaFoldDB" id="F2F0T4"/>
<evidence type="ECO:0000259" key="1">
    <source>
        <dbReference type="Pfam" id="PF01494"/>
    </source>
</evidence>
<dbReference type="PATRIC" id="fig|1002809.3.peg.1925"/>
<dbReference type="EMBL" id="AP012157">
    <property type="protein sequence ID" value="BAK16328.1"/>
    <property type="molecule type" value="Genomic_DNA"/>
</dbReference>
<dbReference type="InterPro" id="IPR002938">
    <property type="entry name" value="FAD-bd"/>
</dbReference>
<dbReference type="RefSeq" id="WP_014823657.1">
    <property type="nucleotide sequence ID" value="NC_018065.1"/>
</dbReference>
<reference evidence="3" key="1">
    <citation type="submission" date="2011-04" db="EMBL/GenBank/DDBJ databases">
        <title>Genome sequence of Solibacillus silvestris StLB046.</title>
        <authorList>
            <person name="Morohoshi T."/>
            <person name="Someya N."/>
            <person name="Ikeda T."/>
        </authorList>
    </citation>
    <scope>NUCLEOTIDE SEQUENCE [LARGE SCALE GENOMIC DNA]</scope>
    <source>
        <strain evidence="3">StLB046</strain>
    </source>
</reference>
<protein>
    <submittedName>
        <fullName evidence="2">2-polyprenyl-6-methoxyphenol hydroxylase</fullName>
    </submittedName>
</protein>
<dbReference type="KEGG" id="siv:SSIL_1905"/>
<sequence>MNDKVVIIGGGVAGLAMSLFLKKANIESVVYEQAKVYGKVGGHFVMHPSGIAMMELLGLDEELMNNSHALTDFAVMDKDNNPVFGGMEEELEGELADMPLFVNITRYHLIDILYKEVQKQGIDVQFNKRLKQFTQDTKQVVVEFEDGTEAIGSILIGADGVRSKTRQQLFPEKELHYLGKTGVYAIVENEKLGELQKYFSQDAALMYFHDNFNFFVAKHHPTDEAISWSIITTEPEQPSVEAFDEKPIEQLRKELGERFAGWEMPIQQLVESTDHLIAKSLFRIELMQQYSVGRAVLIGDALHTADPNAGMGTTLGLEDAMVLAKLLRDNDYVQAFAQFQEVRKDRAEKVYHSANLLESLVLDNADDYALFDVGIDMSWEK</sequence>
<organism evidence="2 3">
    <name type="scientific">Solibacillus silvestris (strain StLB046)</name>
    <name type="common">Bacillus silvestris</name>
    <dbReference type="NCBI Taxonomy" id="1002809"/>
    <lineage>
        <taxon>Bacteria</taxon>
        <taxon>Bacillati</taxon>
        <taxon>Bacillota</taxon>
        <taxon>Bacilli</taxon>
        <taxon>Bacillales</taxon>
        <taxon>Caryophanaceae</taxon>
        <taxon>Solibacillus</taxon>
    </lineage>
</organism>
<accession>F2F0T4</accession>
<dbReference type="SUPFAM" id="SSF51905">
    <property type="entry name" value="FAD/NAD(P)-binding domain"/>
    <property type="match status" value="1"/>
</dbReference>
<dbReference type="STRING" id="1002809.SSIL_1905"/>
<dbReference type="GO" id="GO:0071949">
    <property type="term" value="F:FAD binding"/>
    <property type="evidence" value="ECO:0007669"/>
    <property type="project" value="InterPro"/>
</dbReference>